<dbReference type="EMBL" id="CABPSR010000008">
    <property type="protein sequence ID" value="VVE81542.1"/>
    <property type="molecule type" value="Genomic_DNA"/>
</dbReference>
<dbReference type="AlphaFoldDB" id="A0A5E5B8S8"/>
<feature type="transmembrane region" description="Helical" evidence="1">
    <location>
        <begin position="7"/>
        <end position="29"/>
    </location>
</feature>
<accession>A0A5E5B8S8</accession>
<gene>
    <name evidence="2" type="ORF">PSP31121_03299</name>
</gene>
<protein>
    <submittedName>
        <fullName evidence="2">Uncharacterized protein</fullName>
    </submittedName>
</protein>
<name>A0A5E5B8S8_9BURK</name>
<evidence type="ECO:0000313" key="3">
    <source>
        <dbReference type="Proteomes" id="UP000335538"/>
    </source>
</evidence>
<keyword evidence="1" id="KW-0472">Membrane</keyword>
<reference evidence="2 3" key="1">
    <citation type="submission" date="2019-08" db="EMBL/GenBank/DDBJ databases">
        <authorList>
            <person name="Peeters C."/>
        </authorList>
    </citation>
    <scope>NUCLEOTIDE SEQUENCE [LARGE SCALE GENOMIC DNA]</scope>
    <source>
        <strain evidence="2 3">LMG 31121</strain>
    </source>
</reference>
<dbReference type="Proteomes" id="UP000335538">
    <property type="component" value="Unassembled WGS sequence"/>
</dbReference>
<evidence type="ECO:0000313" key="2">
    <source>
        <dbReference type="EMBL" id="VVE81542.1"/>
    </source>
</evidence>
<evidence type="ECO:0000256" key="1">
    <source>
        <dbReference type="SAM" id="Phobius"/>
    </source>
</evidence>
<proteinExistence type="predicted"/>
<keyword evidence="1" id="KW-1133">Transmembrane helix</keyword>
<sequence length="693" mass="75194">MRKAQSGVFLISAAIAVAVVSLLISFWGLNYSRQLRIEKAERVGEALKVMGDKVQSFVVEHHDKIDKLLRDPTKTFVVEGVRFGRGTDAQNRPYLTNVSAITLLKATRATGIGDRPPGNVGAYGIHVYHECKAGTSVCNVDTLTYIDKPMARRYSSEPDMDAAAMAARKIGVLGGVSLAEGQHDFRFIGTDGEFGTVANPAKVAGLVAMRGGYSTVAHDVLVRRDGSQFMTGPLNFEQPDGTNPSKKHDIVGVGTIKASGVEARGLTVNGGDISTNGRMKANGATISGELNLSSDVSNPNTYNDIVGAKDIKGSGQLHMQGMTITGDAKVGNLESAGGAKLHGPLNMSEKDITQAGRIEANTLRAEEGVVELQKGSVQGQECKVWGMARDGDGRLLSCQRNAPGSNYWVWKLASTPGSVKEVPVEIVKEIIRDVKVDEQWKVSRFSLVPTREGARHGEALYFYVASQRNAKVLACTITNTRSSGAMLRAAQNQGDYIVTPSADGTEELMCLSKGTGVPQVRENAWYWWGWPTFDEHGGYRRENARAGQYDNWFRSDTDGNTLPEIHHAMRSPTRVVSDTQSMFNREMQDLFRTFGMSPQRTNMNGSVLMASFSDGGYSLGSSWALALGITGVVSCKFNSNLPRTRIGYDAGDVRWYVPGGNASYTVQCSFSSASDLARAQTNFRMCLRDCPFK</sequence>
<organism evidence="2 3">
    <name type="scientific">Pandoraea sputorum</name>
    <dbReference type="NCBI Taxonomy" id="93222"/>
    <lineage>
        <taxon>Bacteria</taxon>
        <taxon>Pseudomonadati</taxon>
        <taxon>Pseudomonadota</taxon>
        <taxon>Betaproteobacteria</taxon>
        <taxon>Burkholderiales</taxon>
        <taxon>Burkholderiaceae</taxon>
        <taxon>Pandoraea</taxon>
    </lineage>
</organism>
<keyword evidence="1" id="KW-0812">Transmembrane</keyword>